<keyword evidence="1" id="KW-0812">Transmembrane</keyword>
<feature type="transmembrane region" description="Helical" evidence="1">
    <location>
        <begin position="84"/>
        <end position="112"/>
    </location>
</feature>
<dbReference type="RefSeq" id="WP_203660701.1">
    <property type="nucleotide sequence ID" value="NZ_BAAAZM010000011.1"/>
</dbReference>
<dbReference type="AlphaFoldDB" id="A0A8J3NBZ4"/>
<name>A0A8J3NBZ4_9ACTN</name>
<dbReference type="EMBL" id="BOMB01000024">
    <property type="protein sequence ID" value="GID13566.1"/>
    <property type="molecule type" value="Genomic_DNA"/>
</dbReference>
<keyword evidence="1" id="KW-0472">Membrane</keyword>
<gene>
    <name evidence="2" type="ORF">Aru02nite_44550</name>
</gene>
<keyword evidence="1" id="KW-1133">Transmembrane helix</keyword>
<comment type="caution">
    <text evidence="2">The sequence shown here is derived from an EMBL/GenBank/DDBJ whole genome shotgun (WGS) entry which is preliminary data.</text>
</comment>
<feature type="transmembrane region" description="Helical" evidence="1">
    <location>
        <begin position="234"/>
        <end position="253"/>
    </location>
</feature>
<feature type="transmembrane region" description="Helical" evidence="1">
    <location>
        <begin position="52"/>
        <end position="72"/>
    </location>
</feature>
<accession>A0A8J3NBZ4</accession>
<sequence length="299" mass="30569">MLTSERGAWALMWLAIAACTPYLVLKLLWLSGQTIGIRGASGVAEMADSRHVVGNVVTVGLELCAIVLAAALSSGWGRRLPAAVVVLPMWVATGLLAPIALGLAVGLAVQGAAGGSPIPADQGLYGWVFALVYGGFAALGTCLALLFIRYARARWPQVRAHAVPRTPAAVVAAAVVGCYGVALCAWSVGGTAWGGPAGFTTAAQRTTLAATGVLTLVGVIAVFRPWIAGRWRLVAVWIGTSVSVLAGPTHVLLSNKAQPGPVLLVSAVAAAVAGAMLTRAVLRARPQEHRTALAPTPQV</sequence>
<keyword evidence="3" id="KW-1185">Reference proteome</keyword>
<proteinExistence type="predicted"/>
<feature type="transmembrane region" description="Helical" evidence="1">
    <location>
        <begin position="124"/>
        <end position="148"/>
    </location>
</feature>
<feature type="transmembrane region" description="Helical" evidence="1">
    <location>
        <begin position="259"/>
        <end position="282"/>
    </location>
</feature>
<feature type="transmembrane region" description="Helical" evidence="1">
    <location>
        <begin position="208"/>
        <end position="227"/>
    </location>
</feature>
<reference evidence="2" key="1">
    <citation type="submission" date="2021-01" db="EMBL/GenBank/DDBJ databases">
        <title>Whole genome shotgun sequence of Actinocatenispora rupis NBRC 107355.</title>
        <authorList>
            <person name="Komaki H."/>
            <person name="Tamura T."/>
        </authorList>
    </citation>
    <scope>NUCLEOTIDE SEQUENCE</scope>
    <source>
        <strain evidence="2">NBRC 107355</strain>
    </source>
</reference>
<dbReference type="Proteomes" id="UP000612808">
    <property type="component" value="Unassembled WGS sequence"/>
</dbReference>
<dbReference type="PROSITE" id="PS51257">
    <property type="entry name" value="PROKAR_LIPOPROTEIN"/>
    <property type="match status" value="1"/>
</dbReference>
<evidence type="ECO:0000256" key="1">
    <source>
        <dbReference type="SAM" id="Phobius"/>
    </source>
</evidence>
<evidence type="ECO:0000313" key="2">
    <source>
        <dbReference type="EMBL" id="GID13566.1"/>
    </source>
</evidence>
<protein>
    <submittedName>
        <fullName evidence="2">Uncharacterized protein</fullName>
    </submittedName>
</protein>
<feature type="transmembrane region" description="Helical" evidence="1">
    <location>
        <begin position="168"/>
        <end position="188"/>
    </location>
</feature>
<feature type="transmembrane region" description="Helical" evidence="1">
    <location>
        <begin position="12"/>
        <end position="32"/>
    </location>
</feature>
<evidence type="ECO:0000313" key="3">
    <source>
        <dbReference type="Proteomes" id="UP000612808"/>
    </source>
</evidence>
<organism evidence="2 3">
    <name type="scientific">Actinocatenispora rupis</name>
    <dbReference type="NCBI Taxonomy" id="519421"/>
    <lineage>
        <taxon>Bacteria</taxon>
        <taxon>Bacillati</taxon>
        <taxon>Actinomycetota</taxon>
        <taxon>Actinomycetes</taxon>
        <taxon>Micromonosporales</taxon>
        <taxon>Micromonosporaceae</taxon>
        <taxon>Actinocatenispora</taxon>
    </lineage>
</organism>